<dbReference type="AlphaFoldDB" id="A0A9W7G4M8"/>
<evidence type="ECO:0000313" key="3">
    <source>
        <dbReference type="Proteomes" id="UP001165065"/>
    </source>
</evidence>
<dbReference type="Proteomes" id="UP001165065">
    <property type="component" value="Unassembled WGS sequence"/>
</dbReference>
<comment type="caution">
    <text evidence="2">The sequence shown here is derived from an EMBL/GenBank/DDBJ whole genome shotgun (WGS) entry which is preliminary data.</text>
</comment>
<feature type="region of interest" description="Disordered" evidence="1">
    <location>
        <begin position="43"/>
        <end position="84"/>
    </location>
</feature>
<feature type="region of interest" description="Disordered" evidence="1">
    <location>
        <begin position="149"/>
        <end position="183"/>
    </location>
</feature>
<organism evidence="2 3">
    <name type="scientific">Triparma columacea</name>
    <dbReference type="NCBI Taxonomy" id="722753"/>
    <lineage>
        <taxon>Eukaryota</taxon>
        <taxon>Sar</taxon>
        <taxon>Stramenopiles</taxon>
        <taxon>Ochrophyta</taxon>
        <taxon>Bolidophyceae</taxon>
        <taxon>Parmales</taxon>
        <taxon>Triparmaceae</taxon>
        <taxon>Triparma</taxon>
    </lineage>
</organism>
<protein>
    <submittedName>
        <fullName evidence="2">Uncharacterized protein</fullName>
    </submittedName>
</protein>
<sequence length="563" mass="62955">MAPLLYFNDTPYRAGISTKHHDAHHFTHTGTWEPELTKKEQLEERRRKLKKQMSDKRREDIKANPSRHRTASMSMEGGEDMKPLYSPKSGAIDLRKTSIFVKRDVARKHTHSHKMLAEMMLRGDSTRHWGRNTSGEENAHQLPYDLEKLGQSGDGDGSVKKRAKPRYVPNPHEGIPQPDFSAGRFTSTVSIRPAHSKRSTVRMGFSGHAPNPSKKIERCKAIDDLDTKRLVDTPVIVSEGVLKEARGVNILRTAGEFPHRDRVPLNEKIKKGKEVNRKPDTLPITKAGGFTWGGVCEDLPWAAQETCSTEYMRGELDWLKDGAFIKAEDYGRPRTKGLISSEIHKMTREPIMSFVPLKNRKEYRENIMSQGQTPVRSFEVEGGVDKKKIMMELLERNKNAEGGNVSPANRGKLMQVFSPLKRGSLETITSEDGSQTGSVSLGRASSLQELSVGEGAENYGGSNGNQRVDMLQQQIHNQRQMFLQQQLAEMQGGGAYTMTSGLSVEKQVVRPSTTVGLMGRRMNQLEVKTGEDIYQKAERPITITGTLKVTLLRQRGVTSGGGL</sequence>
<evidence type="ECO:0000313" key="2">
    <source>
        <dbReference type="EMBL" id="GMI32013.1"/>
    </source>
</evidence>
<keyword evidence="3" id="KW-1185">Reference proteome</keyword>
<dbReference type="OrthoDB" id="195078at2759"/>
<evidence type="ECO:0000256" key="1">
    <source>
        <dbReference type="SAM" id="MobiDB-lite"/>
    </source>
</evidence>
<reference evidence="3" key="1">
    <citation type="journal article" date="2023" name="Commun. Biol.">
        <title>Genome analysis of Parmales, the sister group of diatoms, reveals the evolutionary specialization of diatoms from phago-mixotrophs to photoautotrophs.</title>
        <authorList>
            <person name="Ban H."/>
            <person name="Sato S."/>
            <person name="Yoshikawa S."/>
            <person name="Yamada K."/>
            <person name="Nakamura Y."/>
            <person name="Ichinomiya M."/>
            <person name="Sato N."/>
            <person name="Blanc-Mathieu R."/>
            <person name="Endo H."/>
            <person name="Kuwata A."/>
            <person name="Ogata H."/>
        </authorList>
    </citation>
    <scope>NUCLEOTIDE SEQUENCE [LARGE SCALE GENOMIC DNA]</scope>
</reference>
<name>A0A9W7G4M8_9STRA</name>
<feature type="compositionally biased region" description="Basic and acidic residues" evidence="1">
    <location>
        <begin position="43"/>
        <end position="62"/>
    </location>
</feature>
<accession>A0A9W7G4M8</accession>
<dbReference type="EMBL" id="BRYA01000014">
    <property type="protein sequence ID" value="GMI32013.1"/>
    <property type="molecule type" value="Genomic_DNA"/>
</dbReference>
<proteinExistence type="predicted"/>
<gene>
    <name evidence="2" type="ORF">TrCOL_g2752</name>
</gene>